<protein>
    <submittedName>
        <fullName evidence="1">Uncharacterized protein</fullName>
    </submittedName>
</protein>
<dbReference type="AlphaFoldDB" id="A0A1D6PJY8"/>
<gene>
    <name evidence="1" type="ORF">ZEAMMB73_Zm00001d048408</name>
</gene>
<organism evidence="1">
    <name type="scientific">Zea mays</name>
    <name type="common">Maize</name>
    <dbReference type="NCBI Taxonomy" id="4577"/>
    <lineage>
        <taxon>Eukaryota</taxon>
        <taxon>Viridiplantae</taxon>
        <taxon>Streptophyta</taxon>
        <taxon>Embryophyta</taxon>
        <taxon>Tracheophyta</taxon>
        <taxon>Spermatophyta</taxon>
        <taxon>Magnoliopsida</taxon>
        <taxon>Liliopsida</taxon>
        <taxon>Poales</taxon>
        <taxon>Poaceae</taxon>
        <taxon>PACMAD clade</taxon>
        <taxon>Panicoideae</taxon>
        <taxon>Andropogonodae</taxon>
        <taxon>Andropogoneae</taxon>
        <taxon>Tripsacinae</taxon>
        <taxon>Zea</taxon>
    </lineage>
</organism>
<evidence type="ECO:0000313" key="1">
    <source>
        <dbReference type="EMBL" id="AQL09593.1"/>
    </source>
</evidence>
<reference evidence="1" key="1">
    <citation type="submission" date="2015-12" db="EMBL/GenBank/DDBJ databases">
        <title>Update maize B73 reference genome by single molecule sequencing technologies.</title>
        <authorList>
            <consortium name="Maize Genome Sequencing Project"/>
            <person name="Ware D."/>
        </authorList>
    </citation>
    <scope>NUCLEOTIDE SEQUENCE</scope>
    <source>
        <tissue evidence="1">Seedling</tissue>
    </source>
</reference>
<accession>A0A1D6PJY8</accession>
<name>A0A1D6PJY8_MAIZE</name>
<proteinExistence type="predicted"/>
<dbReference type="InParanoid" id="A0A1D6PJY8"/>
<dbReference type="EMBL" id="CM000785">
    <property type="protein sequence ID" value="AQL09593.1"/>
    <property type="molecule type" value="Genomic_DNA"/>
</dbReference>
<dbReference type="EMBL" id="CM000785">
    <property type="protein sequence ID" value="AQL09594.1"/>
    <property type="molecule type" value="Genomic_DNA"/>
</dbReference>
<sequence length="143" mass="16413">MAVEVDARWEPMGAQEYYDYWRAMYNARGNRCLAWMLLVRCVLGKLQVHRLVKHVCPKVNIQKDNGVQMKIIGTHVDATEIVYDEDSYNKTFKRKGSDLDPRSYISGKQALQISNLLYINVVNQLPAFVSFELCLLPSSPSNN</sequence>
<dbReference type="EMBL" id="CM000785">
    <property type="protein sequence ID" value="AQL09595.1"/>
    <property type="molecule type" value="Genomic_DNA"/>
</dbReference>